<evidence type="ECO:0000256" key="12">
    <source>
        <dbReference type="ARBA" id="ARBA00023136"/>
    </source>
</evidence>
<evidence type="ECO:0000256" key="15">
    <source>
        <dbReference type="ARBA" id="ARBA00025569"/>
    </source>
</evidence>
<evidence type="ECO:0000259" key="24">
    <source>
        <dbReference type="SMART" id="SM00602"/>
    </source>
</evidence>
<dbReference type="InterPro" id="IPR031778">
    <property type="entry name" value="Sortilin_N"/>
</dbReference>
<dbReference type="SUPFAM" id="SSF50939">
    <property type="entry name" value="Sialidases"/>
    <property type="match status" value="1"/>
</dbReference>
<dbReference type="Proteomes" id="UP000007802">
    <property type="component" value="Unassembled WGS sequence"/>
</dbReference>
<dbReference type="Pfam" id="PF15901">
    <property type="entry name" value="Sortilin_C"/>
    <property type="match status" value="2"/>
</dbReference>
<keyword evidence="10 22" id="KW-1133">Transmembrane helix</keyword>
<dbReference type="Gene3D" id="2.130.10.10">
    <property type="entry name" value="YVTN repeat-like/Quinoprotein amine dehydrogenase"/>
    <property type="match status" value="1"/>
</dbReference>
<dbReference type="EMBL" id="GG749409">
    <property type="protein sequence ID" value="EGE78352.1"/>
    <property type="molecule type" value="Genomic_DNA"/>
</dbReference>
<dbReference type="GO" id="GO:0005794">
    <property type="term" value="C:Golgi apparatus"/>
    <property type="evidence" value="ECO:0007669"/>
    <property type="project" value="UniProtKB-SubCell"/>
</dbReference>
<feature type="region of interest" description="Disordered" evidence="21">
    <location>
        <begin position="1481"/>
        <end position="1500"/>
    </location>
</feature>
<gene>
    <name evidence="25" type="ORF">BDDG_01289</name>
</gene>
<dbReference type="HOGENOM" id="CLU_000700_0_0_1"/>
<evidence type="ECO:0000256" key="16">
    <source>
        <dbReference type="ARBA" id="ARBA00031250"/>
    </source>
</evidence>
<dbReference type="GO" id="GO:0006895">
    <property type="term" value="P:Golgi to endosome transport"/>
    <property type="evidence" value="ECO:0007669"/>
    <property type="project" value="TreeGrafter"/>
</dbReference>
<dbReference type="PANTHER" id="PTHR12106:SF27">
    <property type="entry name" value="SORTILIN-RELATED RECEPTOR"/>
    <property type="match status" value="1"/>
</dbReference>
<evidence type="ECO:0000256" key="5">
    <source>
        <dbReference type="ARBA" id="ARBA00022448"/>
    </source>
</evidence>
<dbReference type="FunFam" id="2.10.70.80:FF:000001">
    <property type="entry name" value="Sortilin-related VPS10 domain-containing receptor 1"/>
    <property type="match status" value="1"/>
</dbReference>
<dbReference type="FunFam" id="3.30.60.270:FF:000005">
    <property type="entry name" value="Sortilin"/>
    <property type="match status" value="2"/>
</dbReference>
<keyword evidence="8" id="KW-0677">Repeat</keyword>
<dbReference type="GO" id="GO:0006896">
    <property type="term" value="P:Golgi to vacuole transport"/>
    <property type="evidence" value="ECO:0007669"/>
    <property type="project" value="TreeGrafter"/>
</dbReference>
<comment type="function">
    <text evidence="15">Functions as a sorting receptor in the Golgi compartment required for the intracellular sorting and delivery of soluble vacuolar proteins, like carboxypeptidase Y (CPY) and proteinase A. Executes multiple rounds of sorting by cycling between the late Golgi and a prevacuolar endosome-like compartment.</text>
</comment>
<evidence type="ECO:0000256" key="19">
    <source>
        <dbReference type="ARBA" id="ARBA00032705"/>
    </source>
</evidence>
<dbReference type="OrthoDB" id="443634at2759"/>
<keyword evidence="14" id="KW-0325">Glycoprotein</keyword>
<dbReference type="InterPro" id="IPR050310">
    <property type="entry name" value="VPS10-sortilin"/>
</dbReference>
<feature type="transmembrane region" description="Helical" evidence="22">
    <location>
        <begin position="1413"/>
        <end position="1435"/>
    </location>
</feature>
<evidence type="ECO:0000256" key="7">
    <source>
        <dbReference type="ARBA" id="ARBA00022729"/>
    </source>
</evidence>
<dbReference type="SUPFAM" id="SSF110296">
    <property type="entry name" value="Oligoxyloglucan reducing end-specific cellobiohydrolase"/>
    <property type="match status" value="2"/>
</dbReference>
<dbReference type="InterPro" id="IPR036278">
    <property type="entry name" value="Sialidase_sf"/>
</dbReference>
<evidence type="ECO:0000256" key="21">
    <source>
        <dbReference type="SAM" id="MobiDB-lite"/>
    </source>
</evidence>
<feature type="transmembrane region" description="Helical" evidence="22">
    <location>
        <begin position="1365"/>
        <end position="1386"/>
    </location>
</feature>
<evidence type="ECO:0000256" key="8">
    <source>
        <dbReference type="ARBA" id="ARBA00022737"/>
    </source>
</evidence>
<keyword evidence="11" id="KW-0333">Golgi apparatus</keyword>
<feature type="domain" description="VPS10" evidence="24">
    <location>
        <begin position="50"/>
        <end position="678"/>
    </location>
</feature>
<dbReference type="PANTHER" id="PTHR12106">
    <property type="entry name" value="SORTILIN RELATED"/>
    <property type="match status" value="1"/>
</dbReference>
<keyword evidence="12 22" id="KW-0472">Membrane</keyword>
<evidence type="ECO:0000256" key="17">
    <source>
        <dbReference type="ARBA" id="ARBA00031354"/>
    </source>
</evidence>
<name>F2T5C7_AJEDA</name>
<evidence type="ECO:0000256" key="2">
    <source>
        <dbReference type="ARBA" id="ARBA00004488"/>
    </source>
</evidence>
<dbReference type="Gene3D" id="3.30.60.270">
    <property type="match status" value="2"/>
</dbReference>
<keyword evidence="6 22" id="KW-0812">Transmembrane</keyword>
<comment type="subcellular location">
    <subcellularLocation>
        <location evidence="1">Golgi apparatus</location>
        <location evidence="1">trans-Golgi network membrane</location>
        <topology evidence="1">Multi-pass membrane protein</topology>
    </subcellularLocation>
    <subcellularLocation>
        <location evidence="2">Prevacuolar compartment membrane</location>
        <topology evidence="2">Multi-pass membrane protein</topology>
    </subcellularLocation>
</comment>
<comment type="similarity">
    <text evidence="3">Belongs to the VPS10-related sortilin family.</text>
</comment>
<proteinExistence type="inferred from homology"/>
<accession>F2T5C7</accession>
<dbReference type="InterPro" id="IPR015943">
    <property type="entry name" value="WD40/YVTN_repeat-like_dom_sf"/>
</dbReference>
<reference evidence="25" key="1">
    <citation type="submission" date="2010-03" db="EMBL/GenBank/DDBJ databases">
        <title>Annotation of Blastomyces dermatitidis strain ATCC 18188.</title>
        <authorList>
            <consortium name="The Broad Institute Genome Sequencing Platform"/>
            <consortium name="Broad Institute Genome Sequencing Center for Infectious Disease."/>
            <person name="Cuomo C."/>
            <person name="Klein B."/>
            <person name="Sullivan T."/>
            <person name="Heitman J."/>
            <person name="Young S."/>
            <person name="Zeng Q."/>
            <person name="Gargeya S."/>
            <person name="Alvarado L."/>
            <person name="Berlin A.M."/>
            <person name="Chapman S.B."/>
            <person name="Chen Z."/>
            <person name="Freedman E."/>
            <person name="Gellesch M."/>
            <person name="Goldberg J."/>
            <person name="Griggs A."/>
            <person name="Gujja S."/>
            <person name="Heilman E."/>
            <person name="Heiman D."/>
            <person name="Howarth C."/>
            <person name="Mehta T."/>
            <person name="Neiman D."/>
            <person name="Pearson M."/>
            <person name="Roberts A."/>
            <person name="Saif S."/>
            <person name="Shea T."/>
            <person name="Shenoy N."/>
            <person name="Sisk P."/>
            <person name="Stolte C."/>
            <person name="Sykes S."/>
            <person name="White J."/>
            <person name="Yandava C."/>
            <person name="Haas B."/>
            <person name="Nusbaum C."/>
            <person name="Birren B."/>
        </authorList>
    </citation>
    <scope>NUCLEOTIDE SEQUENCE [LARGE SCALE GENOMIC DNA]</scope>
    <source>
        <strain evidence="25">ATCC 18188</strain>
    </source>
</reference>
<evidence type="ECO:0000256" key="6">
    <source>
        <dbReference type="ARBA" id="ARBA00022692"/>
    </source>
</evidence>
<evidence type="ECO:0000256" key="22">
    <source>
        <dbReference type="SAM" id="Phobius"/>
    </source>
</evidence>
<keyword evidence="7 23" id="KW-0732">Signal</keyword>
<dbReference type="SMART" id="SM00602">
    <property type="entry name" value="VPS10"/>
    <property type="match status" value="2"/>
</dbReference>
<feature type="compositionally biased region" description="Acidic residues" evidence="21">
    <location>
        <begin position="1481"/>
        <end position="1494"/>
    </location>
</feature>
<evidence type="ECO:0000313" key="25">
    <source>
        <dbReference type="EMBL" id="EGE78352.1"/>
    </source>
</evidence>
<evidence type="ECO:0000256" key="13">
    <source>
        <dbReference type="ARBA" id="ARBA00023170"/>
    </source>
</evidence>
<evidence type="ECO:0000256" key="18">
    <source>
        <dbReference type="ARBA" id="ARBA00031902"/>
    </source>
</evidence>
<evidence type="ECO:0000256" key="14">
    <source>
        <dbReference type="ARBA" id="ARBA00023180"/>
    </source>
</evidence>
<dbReference type="GO" id="GO:0006623">
    <property type="term" value="P:protein targeting to vacuole"/>
    <property type="evidence" value="ECO:0007669"/>
    <property type="project" value="TreeGrafter"/>
</dbReference>
<evidence type="ECO:0000256" key="3">
    <source>
        <dbReference type="ARBA" id="ARBA00008251"/>
    </source>
</evidence>
<dbReference type="InterPro" id="IPR006581">
    <property type="entry name" value="VPS10"/>
</dbReference>
<dbReference type="SMR" id="F2T5C7"/>
<evidence type="ECO:0000256" key="11">
    <source>
        <dbReference type="ARBA" id="ARBA00023034"/>
    </source>
</evidence>
<organism evidence="25">
    <name type="scientific">Ajellomyces dermatitidis (strain ATCC 18188 / CBS 674.68)</name>
    <name type="common">Blastomyces dermatitidis</name>
    <dbReference type="NCBI Taxonomy" id="653446"/>
    <lineage>
        <taxon>Eukaryota</taxon>
        <taxon>Fungi</taxon>
        <taxon>Dikarya</taxon>
        <taxon>Ascomycota</taxon>
        <taxon>Pezizomycotina</taxon>
        <taxon>Eurotiomycetes</taxon>
        <taxon>Eurotiomycetidae</taxon>
        <taxon>Onygenales</taxon>
        <taxon>Ajellomycetaceae</taxon>
        <taxon>Blastomyces</taxon>
    </lineage>
</organism>
<dbReference type="GO" id="GO:0005829">
    <property type="term" value="C:cytosol"/>
    <property type="evidence" value="ECO:0007669"/>
    <property type="project" value="GOC"/>
</dbReference>
<evidence type="ECO:0000256" key="10">
    <source>
        <dbReference type="ARBA" id="ARBA00022989"/>
    </source>
</evidence>
<evidence type="ECO:0000256" key="9">
    <source>
        <dbReference type="ARBA" id="ARBA00022927"/>
    </source>
</evidence>
<evidence type="ECO:0000256" key="20">
    <source>
        <dbReference type="ARBA" id="ARBA00032910"/>
    </source>
</evidence>
<feature type="chain" id="PRO_5003289855" description="Vacuolar protein sorting/targeting protein 10" evidence="23">
    <location>
        <begin position="23"/>
        <end position="1500"/>
    </location>
</feature>
<dbReference type="CDD" id="cd15482">
    <property type="entry name" value="Sialidase_non-viral"/>
    <property type="match status" value="1"/>
</dbReference>
<evidence type="ECO:0000256" key="23">
    <source>
        <dbReference type="SAM" id="SignalP"/>
    </source>
</evidence>
<keyword evidence="5" id="KW-0813">Transport</keyword>
<evidence type="ECO:0000256" key="1">
    <source>
        <dbReference type="ARBA" id="ARBA00004166"/>
    </source>
</evidence>
<protein>
    <recommendedName>
        <fullName evidence="4">Vacuolar protein sorting/targeting protein 10</fullName>
    </recommendedName>
    <alternativeName>
        <fullName evidence="17">Carboxypeptidase Y receptor</fullName>
    </alternativeName>
    <alternativeName>
        <fullName evidence="16 18">Sortilin VPS10</fullName>
    </alternativeName>
    <alternativeName>
        <fullName evidence="19 20">Vacuolar carboxypeptidase Sorting receptor VPS10</fullName>
    </alternativeName>
</protein>
<dbReference type="Pfam" id="PF15902">
    <property type="entry name" value="Sortilin-Vps10"/>
    <property type="match status" value="2"/>
</dbReference>
<evidence type="ECO:0000256" key="4">
    <source>
        <dbReference type="ARBA" id="ARBA00015369"/>
    </source>
</evidence>
<dbReference type="GO" id="GO:0016020">
    <property type="term" value="C:membrane"/>
    <property type="evidence" value="ECO:0007669"/>
    <property type="project" value="InterPro"/>
</dbReference>
<keyword evidence="13" id="KW-0675">Receptor</keyword>
<feature type="signal peptide" evidence="23">
    <location>
        <begin position="1"/>
        <end position="22"/>
    </location>
</feature>
<dbReference type="InterPro" id="IPR031777">
    <property type="entry name" value="Sortilin_C"/>
</dbReference>
<feature type="domain" description="VPS10" evidence="24">
    <location>
        <begin position="712"/>
        <end position="1353"/>
    </location>
</feature>
<dbReference type="Gene3D" id="2.10.70.80">
    <property type="match status" value="2"/>
</dbReference>
<sequence>MILRRLLLAAGSLLLASAFTSAKKADGPKITVTKFKHEPVNLFYFDDSDVVMLQDGNNGDVYVSRNAGTKWDIVDVGEMKGQAWSLMPHPMDRTKAYVLGKGGKHWVTNDQAMTWREFTVDAELSPYQLPLVFHGKDSNRVMLQGIKCSGRDCVERTYYTTDGFQTLHLLMEKGRHCAWAVSTPMFGDGLDLPKEVNDRIFCVVSGLHSQWPEDNRLLYSDRFFKDDSGIEAGLDSGRAVSGVIRTASAKRHLLAATKSRRTNELALFVTDDASGWHRAEFDGQRIEEDAYTILESTNYSLQVDVVSTDSSAMGTLFTSNSNGTYFTRNIEHTNRNRQGLVDFEKIATIQGIILVNTVKNWEDVEKSSVVEKKIVSRISFDDGRTFQPLKAGKQDLHLHSVTDATNYGRVFSSPAPGLVMGVGNTGGHLKDYSDGDLYISDDAGINWKKALSDAHKYEFGDQGSVIVAVYDEGRTNKISYSFNHGKSWEKASLPLPDDVKIRAKILTTMPDSTSLKFVLVGSAKADSDVEHYVIAIDFAEMEERTCVDPDFEKWPARLNEKQEPDCLMGHKQFYRRRKADANCFIKKKFEDPIPNFEPCKCTEEDFECDFNFIRSEDGKSCVPARSLLAPEGACKNPDDKYTGSSGFRLIPGDACIKKGGLELDKPIERVCSDTMKTPAAGEIAVEKTFFTADNYRDYFYLERTGSSRGDDETVIMITSEQEIFISRDHGKRWKRIFEAETITRIEPHRYFNDVAYFLTNSGEGWYTLDRGENFREFKAPLPPNQDKLPALSFHPDRRDWLIWTGAEECNGSGGQCHSVAYYTTNRGAEWHFLMRYVRRCEFIKRDARGSSDKIVFCEQYEDENPSSKHLQLISSEDWFAEKKVHYNNILDFATMQEFIIVAIRGEKPQDSLSVGVSIDGKTFADAELPANVKIPIQRAYTVLESRTHAAFLHVTVNNLEDHEYGSLIKSNSNGTSYVLSLSAVNRNSRGYADFEKMQGLEGVAMANVVANVDDVEKGAAKKYRTMITHNDGAEWTLLAPPGKDSEGRAYGCSTKGGKPTKACALHLHSYTERVDPRDTYSSPGAVGIMIGTGNVGEYLTPKSSADTFITRDAGISWEEAKKGKYQWEYGDSGSIIVLVPESTPTKTLLYSLDEGRSWKEYQFSEVEMQIRDISTVPSDTSRNFLLWGNEVGQGKKPGLATVNIDFSGLKERSKQCVLNEEKPEADDYYLWEPKHPLQPNGCLFGHRAKYHRKRPEKDCYNGREIQHLDSIGDICECTRSDYECDYNYEPQTDGTCARVPGLEPLDPKLVCTEDPKAIEWYEPTGYRRIPLTKCQGGKQLNHIIAHPCPNKEEEFEKKHPRLRGIGLFFAIVIPIGLAAAVGYYVYQHWDGKFGRIRLGETGSGGFFDRDSPLISIPVTIVAGIVAVATALPLLVSSLWRSLGGYIRVPGSGSSRQPYSSRGAFAARRGDYVGVVDDEDELLGTDDLEDDEEGEERNGQV</sequence>
<keyword evidence="9" id="KW-0653">Protein transport</keyword>